<evidence type="ECO:0000256" key="5">
    <source>
        <dbReference type="ARBA" id="ARBA00023163"/>
    </source>
</evidence>
<sequence>MAHILVIDDDAFFREFLCRLLAGEGHEVTRAASVAEADGQVLAAEFDLVFLDVRLPDGSGLDLLPRLRALPNEPEVVIITGAGDPDGAELAILSGAWDYIEKSASQEGLRLACLRALRFREKKQDALPVRRPGIIGASAAVERTLRQLGRAARSQANVLIVGETGVGKELYARAIHDNSSRAQAELVIVDCAGLQETIMASELFGHRRGAFTGASGDKPGLLARAHGGTLFLDEVSELSLDMQKGFLRLLESHTYRPLGENREIPVDFRLVCASNRELADMVAAATFRADLFYRIRAVTIAPPPLRDMAEDIHDIAEYHLTRICRCAKLPLPALSTDLIDLFCGYDWPGNVRELVHVLEALVAAAPLEPELFPSHLPRDVRVRFVRSRAARTAKPTQPPSRPAGPDPACLPYSLTADVPLNWDVYKHTAHAQVERVYLERLIGACQGDIRTAITVSGLSQSRLYGLLRKHGLGLRPSGPGAAGTQ</sequence>
<dbReference type="Gene3D" id="1.10.8.60">
    <property type="match status" value="1"/>
</dbReference>
<dbReference type="PROSITE" id="PS50045">
    <property type="entry name" value="SIGMA54_INTERACT_4"/>
    <property type="match status" value="1"/>
</dbReference>
<dbReference type="PANTHER" id="PTHR32071:SF113">
    <property type="entry name" value="ALGINATE BIOSYNTHESIS TRANSCRIPTIONAL REGULATORY PROTEIN ALGB"/>
    <property type="match status" value="1"/>
</dbReference>
<dbReference type="PROSITE" id="PS00688">
    <property type="entry name" value="SIGMA54_INTERACT_3"/>
    <property type="match status" value="1"/>
</dbReference>
<dbReference type="Gene3D" id="3.40.50.300">
    <property type="entry name" value="P-loop containing nucleotide triphosphate hydrolases"/>
    <property type="match status" value="1"/>
</dbReference>
<dbReference type="SUPFAM" id="SSF52172">
    <property type="entry name" value="CheY-like"/>
    <property type="match status" value="1"/>
</dbReference>
<keyword evidence="2" id="KW-0067">ATP-binding</keyword>
<organism evidence="10 11">
    <name type="scientific">Solidesulfovibrio aerotolerans</name>
    <dbReference type="NCBI Taxonomy" id="295255"/>
    <lineage>
        <taxon>Bacteria</taxon>
        <taxon>Pseudomonadati</taxon>
        <taxon>Thermodesulfobacteriota</taxon>
        <taxon>Desulfovibrionia</taxon>
        <taxon>Desulfovibrionales</taxon>
        <taxon>Desulfovibrionaceae</taxon>
        <taxon>Solidesulfovibrio</taxon>
    </lineage>
</organism>
<name>A0A7C9IMF2_9BACT</name>
<dbReference type="Pfam" id="PF00072">
    <property type="entry name" value="Response_reg"/>
    <property type="match status" value="1"/>
</dbReference>
<dbReference type="InterPro" id="IPR025944">
    <property type="entry name" value="Sigma_54_int_dom_CS"/>
</dbReference>
<dbReference type="EMBL" id="WVUD01000016">
    <property type="protein sequence ID" value="MYL83566.1"/>
    <property type="molecule type" value="Genomic_DNA"/>
</dbReference>
<evidence type="ECO:0000313" key="10">
    <source>
        <dbReference type="EMBL" id="MYL83566.1"/>
    </source>
</evidence>
<dbReference type="CDD" id="cd00009">
    <property type="entry name" value="AAA"/>
    <property type="match status" value="1"/>
</dbReference>
<dbReference type="GO" id="GO:0003677">
    <property type="term" value="F:DNA binding"/>
    <property type="evidence" value="ECO:0007669"/>
    <property type="project" value="UniProtKB-KW"/>
</dbReference>
<dbReference type="Proteomes" id="UP000482487">
    <property type="component" value="Unassembled WGS sequence"/>
</dbReference>
<dbReference type="AlphaFoldDB" id="A0A7C9IMF2"/>
<dbReference type="Pfam" id="PF00158">
    <property type="entry name" value="Sigma54_activat"/>
    <property type="match status" value="1"/>
</dbReference>
<protein>
    <submittedName>
        <fullName evidence="10">Response regulator</fullName>
    </submittedName>
</protein>
<dbReference type="InterPro" id="IPR001789">
    <property type="entry name" value="Sig_transdc_resp-reg_receiver"/>
</dbReference>
<keyword evidence="1" id="KW-0547">Nucleotide-binding</keyword>
<dbReference type="InterPro" id="IPR002078">
    <property type="entry name" value="Sigma_54_int"/>
</dbReference>
<evidence type="ECO:0000256" key="6">
    <source>
        <dbReference type="PROSITE-ProRule" id="PRU00169"/>
    </source>
</evidence>
<keyword evidence="3" id="KW-0805">Transcription regulation</keyword>
<dbReference type="CDD" id="cd00156">
    <property type="entry name" value="REC"/>
    <property type="match status" value="1"/>
</dbReference>
<dbReference type="GO" id="GO:0006355">
    <property type="term" value="P:regulation of DNA-templated transcription"/>
    <property type="evidence" value="ECO:0007669"/>
    <property type="project" value="InterPro"/>
</dbReference>
<dbReference type="FunFam" id="3.40.50.300:FF:000006">
    <property type="entry name" value="DNA-binding transcriptional regulator NtrC"/>
    <property type="match status" value="1"/>
</dbReference>
<feature type="region of interest" description="Disordered" evidence="7">
    <location>
        <begin position="388"/>
        <end position="408"/>
    </location>
</feature>
<evidence type="ECO:0000256" key="7">
    <source>
        <dbReference type="SAM" id="MobiDB-lite"/>
    </source>
</evidence>
<evidence type="ECO:0000256" key="4">
    <source>
        <dbReference type="ARBA" id="ARBA00023125"/>
    </source>
</evidence>
<comment type="caution">
    <text evidence="10">The sequence shown here is derived from an EMBL/GenBank/DDBJ whole genome shotgun (WGS) entry which is preliminary data.</text>
</comment>
<feature type="domain" description="Response regulatory" evidence="9">
    <location>
        <begin position="3"/>
        <end position="117"/>
    </location>
</feature>
<feature type="domain" description="Sigma-54 factor interaction" evidence="8">
    <location>
        <begin position="134"/>
        <end position="363"/>
    </location>
</feature>
<keyword evidence="4" id="KW-0238">DNA-binding</keyword>
<dbReference type="GO" id="GO:0000160">
    <property type="term" value="P:phosphorelay signal transduction system"/>
    <property type="evidence" value="ECO:0007669"/>
    <property type="project" value="InterPro"/>
</dbReference>
<feature type="modified residue" description="4-aspartylphosphate" evidence="6">
    <location>
        <position position="52"/>
    </location>
</feature>
<dbReference type="InterPro" id="IPR027417">
    <property type="entry name" value="P-loop_NTPase"/>
</dbReference>
<evidence type="ECO:0000256" key="2">
    <source>
        <dbReference type="ARBA" id="ARBA00022840"/>
    </source>
</evidence>
<dbReference type="PROSITE" id="PS00675">
    <property type="entry name" value="SIGMA54_INTERACT_1"/>
    <property type="match status" value="1"/>
</dbReference>
<dbReference type="Gene3D" id="3.40.50.2300">
    <property type="match status" value="1"/>
</dbReference>
<dbReference type="RefSeq" id="WP_160960929.1">
    <property type="nucleotide sequence ID" value="NZ_WVUD01000016.1"/>
</dbReference>
<dbReference type="InterPro" id="IPR025662">
    <property type="entry name" value="Sigma_54_int_dom_ATP-bd_1"/>
</dbReference>
<dbReference type="SUPFAM" id="SSF52540">
    <property type="entry name" value="P-loop containing nucleoside triphosphate hydrolases"/>
    <property type="match status" value="1"/>
</dbReference>
<dbReference type="Pfam" id="PF25601">
    <property type="entry name" value="AAA_lid_14"/>
    <property type="match status" value="1"/>
</dbReference>
<evidence type="ECO:0000259" key="9">
    <source>
        <dbReference type="PROSITE" id="PS50110"/>
    </source>
</evidence>
<feature type="compositionally biased region" description="Pro residues" evidence="7">
    <location>
        <begin position="396"/>
        <end position="405"/>
    </location>
</feature>
<evidence type="ECO:0000313" key="11">
    <source>
        <dbReference type="Proteomes" id="UP000482487"/>
    </source>
</evidence>
<dbReference type="SMART" id="SM00448">
    <property type="entry name" value="REC"/>
    <property type="match status" value="1"/>
</dbReference>
<dbReference type="InterPro" id="IPR011006">
    <property type="entry name" value="CheY-like_superfamily"/>
</dbReference>
<evidence type="ECO:0000256" key="1">
    <source>
        <dbReference type="ARBA" id="ARBA00022741"/>
    </source>
</evidence>
<evidence type="ECO:0000259" key="8">
    <source>
        <dbReference type="PROSITE" id="PS50045"/>
    </source>
</evidence>
<accession>A0A7C9IMF2</accession>
<dbReference type="OrthoDB" id="9763792at2"/>
<dbReference type="PROSITE" id="PS50110">
    <property type="entry name" value="RESPONSE_REGULATORY"/>
    <property type="match status" value="1"/>
</dbReference>
<reference evidence="10 11" key="1">
    <citation type="submission" date="2020-01" db="EMBL/GenBank/DDBJ databases">
        <title>Genome sequence of Desulfovibrio aerotolerans DSM 16695(T).</title>
        <authorList>
            <person name="Karnachuk O."/>
            <person name="Avakyan M."/>
            <person name="Mardanov A."/>
            <person name="Kadnikov V."/>
            <person name="Ravin N."/>
        </authorList>
    </citation>
    <scope>NUCLEOTIDE SEQUENCE [LARGE SCALE GENOMIC DNA]</scope>
    <source>
        <strain evidence="10 11">DSM 16695</strain>
    </source>
</reference>
<dbReference type="PROSITE" id="PS00676">
    <property type="entry name" value="SIGMA54_INTERACT_2"/>
    <property type="match status" value="1"/>
</dbReference>
<dbReference type="InterPro" id="IPR058031">
    <property type="entry name" value="AAA_lid_NorR"/>
</dbReference>
<dbReference type="InterPro" id="IPR003593">
    <property type="entry name" value="AAA+_ATPase"/>
</dbReference>
<dbReference type="SMART" id="SM00382">
    <property type="entry name" value="AAA"/>
    <property type="match status" value="1"/>
</dbReference>
<dbReference type="GO" id="GO:0005524">
    <property type="term" value="F:ATP binding"/>
    <property type="evidence" value="ECO:0007669"/>
    <property type="project" value="UniProtKB-KW"/>
</dbReference>
<proteinExistence type="predicted"/>
<dbReference type="PANTHER" id="PTHR32071">
    <property type="entry name" value="TRANSCRIPTIONAL REGULATORY PROTEIN"/>
    <property type="match status" value="1"/>
</dbReference>
<keyword evidence="5" id="KW-0804">Transcription</keyword>
<keyword evidence="11" id="KW-1185">Reference proteome</keyword>
<evidence type="ECO:0000256" key="3">
    <source>
        <dbReference type="ARBA" id="ARBA00023015"/>
    </source>
</evidence>
<keyword evidence="6" id="KW-0597">Phosphoprotein</keyword>
<gene>
    <name evidence="10" type="ORF">GTA51_10565</name>
</gene>
<dbReference type="InterPro" id="IPR025943">
    <property type="entry name" value="Sigma_54_int_dom_ATP-bd_2"/>
</dbReference>